<dbReference type="AlphaFoldDB" id="A0A7S2AWL5"/>
<name>A0A7S2AWL5_9STRA</name>
<dbReference type="EMBL" id="HBGT01000335">
    <property type="protein sequence ID" value="CAD9379612.1"/>
    <property type="molecule type" value="Transcribed_RNA"/>
</dbReference>
<feature type="compositionally biased region" description="Low complexity" evidence="1">
    <location>
        <begin position="286"/>
        <end position="302"/>
    </location>
</feature>
<feature type="region of interest" description="Disordered" evidence="1">
    <location>
        <begin position="286"/>
        <end position="321"/>
    </location>
</feature>
<organism evidence="2">
    <name type="scientific">Florenciella parvula</name>
    <dbReference type="NCBI Taxonomy" id="236787"/>
    <lineage>
        <taxon>Eukaryota</taxon>
        <taxon>Sar</taxon>
        <taxon>Stramenopiles</taxon>
        <taxon>Ochrophyta</taxon>
        <taxon>Dictyochophyceae</taxon>
        <taxon>Florenciellales</taxon>
        <taxon>Florenciella</taxon>
    </lineage>
</organism>
<feature type="compositionally biased region" description="Gly residues" evidence="1">
    <location>
        <begin position="303"/>
        <end position="321"/>
    </location>
</feature>
<feature type="region of interest" description="Disordered" evidence="1">
    <location>
        <begin position="205"/>
        <end position="226"/>
    </location>
</feature>
<evidence type="ECO:0000256" key="1">
    <source>
        <dbReference type="SAM" id="MobiDB-lite"/>
    </source>
</evidence>
<reference evidence="2" key="1">
    <citation type="submission" date="2021-01" db="EMBL/GenBank/DDBJ databases">
        <authorList>
            <person name="Corre E."/>
            <person name="Pelletier E."/>
            <person name="Niang G."/>
            <person name="Scheremetjew M."/>
            <person name="Finn R."/>
            <person name="Kale V."/>
            <person name="Holt S."/>
            <person name="Cochrane G."/>
            <person name="Meng A."/>
            <person name="Brown T."/>
            <person name="Cohen L."/>
        </authorList>
    </citation>
    <scope>NUCLEOTIDE SEQUENCE</scope>
    <source>
        <strain evidence="2">RCC1693</strain>
    </source>
</reference>
<evidence type="ECO:0000313" key="2">
    <source>
        <dbReference type="EMBL" id="CAD9379612.1"/>
    </source>
</evidence>
<gene>
    <name evidence="2" type="ORF">FPAR1323_LOCUS194</name>
</gene>
<sequence>MAALSSQAKAFFAQGGAAAPVSIDELVLEFQTDKPSIAAAMKTYLSFLMASDLTASDTDVVAGAGGSAAQARPATAVASATYMTMARKVLAAVNAATVPDTPPSGFEAHAPHEYEVAARLVKKVKEGSGKITSLFGRRYFTALQNWDFIEKLARAQLASTDPEVLDAFLRGWRSTLLAEGAEGADESMRRLVWSSDLKKTLAQRQEERKQEVAARNARTESSQNDLEDVKAMLATGDGGPDQTRTTGPTITELTGDESYDHALHAGDMHATVSTMDEIEPVPLRSAGARSASTSTSGGSARNGVGGSGGGGGGQKLGSGSGSGAVVPLGAVLQDAAADGEAPVVEHYRMIDGVKTRIG</sequence>
<accession>A0A7S2AWL5</accession>
<proteinExistence type="predicted"/>
<protein>
    <submittedName>
        <fullName evidence="2">Uncharacterized protein</fullName>
    </submittedName>
</protein>